<dbReference type="SUPFAM" id="SSF63411">
    <property type="entry name" value="LuxS/MPP-like metallohydrolase"/>
    <property type="match status" value="1"/>
</dbReference>
<dbReference type="Gene3D" id="3.30.830.10">
    <property type="entry name" value="Metalloenzyme, LuxS/M16 peptidase-like"/>
    <property type="match status" value="1"/>
</dbReference>
<proteinExistence type="predicted"/>
<dbReference type="AlphaFoldDB" id="A0AAW5EIN2"/>
<dbReference type="EMBL" id="JAJUOL010001457">
    <property type="protein sequence ID" value="MCH3853967.1"/>
    <property type="molecule type" value="Genomic_DNA"/>
</dbReference>
<organism evidence="1 2">
    <name type="scientific">Campylobacter jejuni</name>
    <dbReference type="NCBI Taxonomy" id="197"/>
    <lineage>
        <taxon>Bacteria</taxon>
        <taxon>Pseudomonadati</taxon>
        <taxon>Campylobacterota</taxon>
        <taxon>Epsilonproteobacteria</taxon>
        <taxon>Campylobacterales</taxon>
        <taxon>Campylobacteraceae</taxon>
        <taxon>Campylobacter</taxon>
    </lineage>
</organism>
<reference evidence="1" key="1">
    <citation type="submission" date="2021-12" db="EMBL/GenBank/DDBJ databases">
        <title>Prevalence of phenicol resistance gene fexA in Campylobacter isolated from poultry supply chain.</title>
        <authorList>
            <person name="Tang B."/>
            <person name="Zheng X."/>
            <person name="Lin J."/>
            <person name="Lin R."/>
            <person name="Yang H."/>
            <person name="Shen Z."/>
            <person name="Xia F."/>
        </authorList>
    </citation>
    <scope>NUCLEOTIDE SEQUENCE</scope>
    <source>
        <strain evidence="1">CJHN2011004</strain>
    </source>
</reference>
<protein>
    <submittedName>
        <fullName evidence="1">Insulinase family protein</fullName>
    </submittedName>
</protein>
<name>A0AAW5EIN2_CAMJU</name>
<dbReference type="GO" id="GO:0046872">
    <property type="term" value="F:metal ion binding"/>
    <property type="evidence" value="ECO:0007669"/>
    <property type="project" value="InterPro"/>
</dbReference>
<dbReference type="Proteomes" id="UP001199644">
    <property type="component" value="Unassembled WGS sequence"/>
</dbReference>
<comment type="caution">
    <text evidence="1">The sequence shown here is derived from an EMBL/GenBank/DDBJ whole genome shotgun (WGS) entry which is preliminary data.</text>
</comment>
<evidence type="ECO:0000313" key="1">
    <source>
        <dbReference type="EMBL" id="MCH3853967.1"/>
    </source>
</evidence>
<evidence type="ECO:0000313" key="2">
    <source>
        <dbReference type="Proteomes" id="UP001199644"/>
    </source>
</evidence>
<feature type="non-terminal residue" evidence="1">
    <location>
        <position position="1"/>
    </location>
</feature>
<accession>A0AAW5EIN2</accession>
<dbReference type="InterPro" id="IPR011249">
    <property type="entry name" value="Metalloenz_LuxS/M16"/>
</dbReference>
<gene>
    <name evidence="1" type="ORF">LZC39_17945</name>
</gene>
<sequence>DRLKKGDFSSKDLQKVKNNVKSDFIFSLDTASAVSNTYGSYLARGDLKPLLEYESNIAHLCEQDLVKSAKKYFDRSNSTTLILRKD</sequence>